<dbReference type="InterPro" id="IPR007197">
    <property type="entry name" value="rSAM"/>
</dbReference>
<evidence type="ECO:0000256" key="3">
    <source>
        <dbReference type="ARBA" id="ARBA00022723"/>
    </source>
</evidence>
<dbReference type="RefSeq" id="WP_066061939.1">
    <property type="nucleotide sequence ID" value="NZ_CP013015.1"/>
</dbReference>
<keyword evidence="3" id="KW-0479">Metal-binding</keyword>
<keyword evidence="8" id="KW-1185">Reference proteome</keyword>
<dbReference type="Proteomes" id="UP000070560">
    <property type="component" value="Chromosome"/>
</dbReference>
<feature type="domain" description="Radical SAM core" evidence="6">
    <location>
        <begin position="1"/>
        <end position="211"/>
    </location>
</feature>
<gene>
    <name evidence="7" type="ORF">HS1_001039</name>
</gene>
<dbReference type="Gene3D" id="3.20.20.70">
    <property type="entry name" value="Aldolase class I"/>
    <property type="match status" value="1"/>
</dbReference>
<name>A0A7U4QK62_DESA2</name>
<dbReference type="EMBL" id="CP013015">
    <property type="protein sequence ID" value="AMM40843.1"/>
    <property type="molecule type" value="Genomic_DNA"/>
</dbReference>
<keyword evidence="4" id="KW-0408">Iron</keyword>
<evidence type="ECO:0000256" key="2">
    <source>
        <dbReference type="ARBA" id="ARBA00022691"/>
    </source>
</evidence>
<keyword evidence="2" id="KW-0949">S-adenosyl-L-methionine</keyword>
<evidence type="ECO:0000313" key="7">
    <source>
        <dbReference type="EMBL" id="AMM40843.1"/>
    </source>
</evidence>
<protein>
    <submittedName>
        <fullName evidence="7">Radical SAM protein</fullName>
    </submittedName>
</protein>
<proteinExistence type="predicted"/>
<dbReference type="PANTHER" id="PTHR11228:SF7">
    <property type="entry name" value="PQQA PEPTIDE CYCLASE"/>
    <property type="match status" value="1"/>
</dbReference>
<dbReference type="SFLD" id="SFLDS00029">
    <property type="entry name" value="Radical_SAM"/>
    <property type="match status" value="1"/>
</dbReference>
<evidence type="ECO:0000259" key="6">
    <source>
        <dbReference type="PROSITE" id="PS51918"/>
    </source>
</evidence>
<dbReference type="SUPFAM" id="SSF102114">
    <property type="entry name" value="Radical SAM enzymes"/>
    <property type="match status" value="1"/>
</dbReference>
<organism evidence="7 8">
    <name type="scientific">Desulfofervidus auxilii</name>
    <dbReference type="NCBI Taxonomy" id="1621989"/>
    <lineage>
        <taxon>Bacteria</taxon>
        <taxon>Pseudomonadati</taxon>
        <taxon>Thermodesulfobacteriota</taxon>
        <taxon>Candidatus Desulfofervidia</taxon>
        <taxon>Candidatus Desulfofervidales</taxon>
        <taxon>Candidatus Desulfofervidaceae</taxon>
        <taxon>Candidatus Desulfofervidus</taxon>
    </lineage>
</organism>
<keyword evidence="5" id="KW-0411">Iron-sulfur</keyword>
<dbReference type="InterPro" id="IPR013785">
    <property type="entry name" value="Aldolase_TIM"/>
</dbReference>
<accession>A0A7U4QK62</accession>
<sequence length="289" mass="33576">MDWQITSGCNRKCQYCYGPQIEYEISTKEAFKIVDIFEEIGVKVVGITGGEPLLRTDIIDIIKYIKSKNMAVCLSTNCDLYKKYRKLILEFVDAAGIPVDGSSENIHDLLKGKGNFASVMYALKDIYENSNIRFRIGTVITTQNYFDLKNIELILSKFEDKIVYWKLYEYIIYSLKSQSKSLTVEKSIYLNYIHNLGEYFPKHKIIFDTLEKRHCSYFLIKPNGDVFLPFLNKAPSDEYIVGNLLTDGPEDVVNNWKEHVDHKEYAKPYRCIFRSDEELKCRFLGCEGT</sequence>
<dbReference type="GO" id="GO:0046872">
    <property type="term" value="F:metal ion binding"/>
    <property type="evidence" value="ECO:0007669"/>
    <property type="project" value="UniProtKB-KW"/>
</dbReference>
<dbReference type="AlphaFoldDB" id="A0A7U4QK62"/>
<evidence type="ECO:0000256" key="1">
    <source>
        <dbReference type="ARBA" id="ARBA00001966"/>
    </source>
</evidence>
<dbReference type="KEGG" id="daw:HS1_001039"/>
<comment type="cofactor">
    <cofactor evidence="1">
        <name>[4Fe-4S] cluster</name>
        <dbReference type="ChEBI" id="CHEBI:49883"/>
    </cofactor>
</comment>
<dbReference type="Pfam" id="PF04055">
    <property type="entry name" value="Radical_SAM"/>
    <property type="match status" value="1"/>
</dbReference>
<evidence type="ECO:0000313" key="8">
    <source>
        <dbReference type="Proteomes" id="UP000070560"/>
    </source>
</evidence>
<dbReference type="GO" id="GO:0003824">
    <property type="term" value="F:catalytic activity"/>
    <property type="evidence" value="ECO:0007669"/>
    <property type="project" value="InterPro"/>
</dbReference>
<dbReference type="OrthoDB" id="9782387at2"/>
<evidence type="ECO:0000256" key="5">
    <source>
        <dbReference type="ARBA" id="ARBA00023014"/>
    </source>
</evidence>
<dbReference type="CDD" id="cd01335">
    <property type="entry name" value="Radical_SAM"/>
    <property type="match status" value="1"/>
</dbReference>
<reference evidence="7 8" key="1">
    <citation type="submission" date="2015-10" db="EMBL/GenBank/DDBJ databases">
        <title>Candidatus Desulfofervidus auxilii, a hydrogenotrophic sulfate-reducing bacterium involved in the thermophilic anaerobic oxidation of methane.</title>
        <authorList>
            <person name="Krukenberg V."/>
            <person name="Richter M."/>
            <person name="Wegener G."/>
        </authorList>
    </citation>
    <scope>NUCLEOTIDE SEQUENCE [LARGE SCALE GENOMIC DNA]</scope>
    <source>
        <strain evidence="7 8">HS1</strain>
    </source>
</reference>
<dbReference type="InterPro" id="IPR058240">
    <property type="entry name" value="rSAM_sf"/>
</dbReference>
<evidence type="ECO:0000256" key="4">
    <source>
        <dbReference type="ARBA" id="ARBA00023004"/>
    </source>
</evidence>
<dbReference type="PROSITE" id="PS51918">
    <property type="entry name" value="RADICAL_SAM"/>
    <property type="match status" value="1"/>
</dbReference>
<dbReference type="GO" id="GO:0051536">
    <property type="term" value="F:iron-sulfur cluster binding"/>
    <property type="evidence" value="ECO:0007669"/>
    <property type="project" value="UniProtKB-KW"/>
</dbReference>
<dbReference type="PANTHER" id="PTHR11228">
    <property type="entry name" value="RADICAL SAM DOMAIN PROTEIN"/>
    <property type="match status" value="1"/>
</dbReference>
<dbReference type="SFLD" id="SFLDG01067">
    <property type="entry name" value="SPASM/twitch_domain_containing"/>
    <property type="match status" value="1"/>
</dbReference>
<dbReference type="InterPro" id="IPR050377">
    <property type="entry name" value="Radical_SAM_PqqE_MftC-like"/>
</dbReference>